<evidence type="ECO:0000259" key="2">
    <source>
        <dbReference type="Pfam" id="PF05699"/>
    </source>
</evidence>
<comment type="caution">
    <text evidence="3">The sequence shown here is derived from an EMBL/GenBank/DDBJ whole genome shotgun (WGS) entry which is preliminary data.</text>
</comment>
<reference evidence="3" key="1">
    <citation type="submission" date="2021-02" db="EMBL/GenBank/DDBJ databases">
        <authorList>
            <person name="Nowell W R."/>
        </authorList>
    </citation>
    <scope>NUCLEOTIDE SEQUENCE</scope>
</reference>
<dbReference type="GO" id="GO:0046983">
    <property type="term" value="F:protein dimerization activity"/>
    <property type="evidence" value="ECO:0007669"/>
    <property type="project" value="InterPro"/>
</dbReference>
<keyword evidence="1" id="KW-0472">Membrane</keyword>
<evidence type="ECO:0000313" key="4">
    <source>
        <dbReference type="Proteomes" id="UP000676336"/>
    </source>
</evidence>
<organism evidence="3 4">
    <name type="scientific">Rotaria magnacalcarata</name>
    <dbReference type="NCBI Taxonomy" id="392030"/>
    <lineage>
        <taxon>Eukaryota</taxon>
        <taxon>Metazoa</taxon>
        <taxon>Spiralia</taxon>
        <taxon>Gnathifera</taxon>
        <taxon>Rotifera</taxon>
        <taxon>Eurotatoria</taxon>
        <taxon>Bdelloidea</taxon>
        <taxon>Philodinida</taxon>
        <taxon>Philodinidae</taxon>
        <taxon>Rotaria</taxon>
    </lineage>
</organism>
<protein>
    <recommendedName>
        <fullName evidence="2">HAT C-terminal dimerisation domain-containing protein</fullName>
    </recommendedName>
</protein>
<feature type="domain" description="HAT C-terminal dimerisation" evidence="2">
    <location>
        <begin position="57"/>
        <end position="118"/>
    </location>
</feature>
<name>A0A8S2J7P8_9BILA</name>
<proteinExistence type="predicted"/>
<dbReference type="InterPro" id="IPR008906">
    <property type="entry name" value="HATC_C_dom"/>
</dbReference>
<dbReference type="PANTHER" id="PTHR47611">
    <property type="entry name" value="HAT DIMERISATION DOMAIN, C-TERMINAL"/>
    <property type="match status" value="1"/>
</dbReference>
<dbReference type="SUPFAM" id="SSF53098">
    <property type="entry name" value="Ribonuclease H-like"/>
    <property type="match status" value="1"/>
</dbReference>
<feature type="transmembrane region" description="Helical" evidence="1">
    <location>
        <begin position="110"/>
        <end position="131"/>
    </location>
</feature>
<gene>
    <name evidence="3" type="ORF">SMN809_LOCUS337</name>
</gene>
<dbReference type="EMBL" id="CAJOBI010000032">
    <property type="protein sequence ID" value="CAF3785177.1"/>
    <property type="molecule type" value="Genomic_DNA"/>
</dbReference>
<dbReference type="AlphaFoldDB" id="A0A8S2J7P8"/>
<dbReference type="Pfam" id="PF05699">
    <property type="entry name" value="Dimer_Tnp_hAT"/>
    <property type="match status" value="1"/>
</dbReference>
<evidence type="ECO:0000256" key="1">
    <source>
        <dbReference type="SAM" id="Phobius"/>
    </source>
</evidence>
<sequence>MCTSKVVEKNGKRNKQCEISQSDILLEFAHVDEQESDDDDNYDEVQCYAKAKLSFAKDEPVLEWWDKWPLNYPKLSTLVKWLLGIPAGSGTSERIFSASGRVLEERRQNLSGDVILAAVLLLISASNNYIIGFELKSSHAALKSYILSKRHFFITILIPSASTAQKEFELKISNGTLPMVSNENLLIMLQTAILLMLRTVVLVISNGNLLMMPRTIVLLIVQKIKTEVSNENLLISLRTVVLLVLNVNLVTVSLKWKSSNVTVSMSIVIAANQILRNSYGEVNY</sequence>
<dbReference type="InterPro" id="IPR012337">
    <property type="entry name" value="RNaseH-like_sf"/>
</dbReference>
<accession>A0A8S2J7P8</accession>
<keyword evidence="1" id="KW-1133">Transmembrane helix</keyword>
<keyword evidence="1" id="KW-0812">Transmembrane</keyword>
<dbReference type="PANTHER" id="PTHR47611:SF1">
    <property type="entry name" value="CCHC-TYPE DOMAIN-CONTAINING PROTEIN"/>
    <property type="match status" value="1"/>
</dbReference>
<evidence type="ECO:0000313" key="3">
    <source>
        <dbReference type="EMBL" id="CAF3785177.1"/>
    </source>
</evidence>
<feature type="transmembrane region" description="Helical" evidence="1">
    <location>
        <begin position="187"/>
        <end position="211"/>
    </location>
</feature>
<dbReference type="Proteomes" id="UP000676336">
    <property type="component" value="Unassembled WGS sequence"/>
</dbReference>